<name>A0A078AU66_STYLE</name>
<dbReference type="Gene3D" id="2.130.10.10">
    <property type="entry name" value="YVTN repeat-like/Quinoprotein amine dehydrogenase"/>
    <property type="match status" value="1"/>
</dbReference>
<organism evidence="3 4">
    <name type="scientific">Stylonychia lemnae</name>
    <name type="common">Ciliate</name>
    <dbReference type="NCBI Taxonomy" id="5949"/>
    <lineage>
        <taxon>Eukaryota</taxon>
        <taxon>Sar</taxon>
        <taxon>Alveolata</taxon>
        <taxon>Ciliophora</taxon>
        <taxon>Intramacronucleata</taxon>
        <taxon>Spirotrichea</taxon>
        <taxon>Stichotrichia</taxon>
        <taxon>Sporadotrichida</taxon>
        <taxon>Oxytrichidae</taxon>
        <taxon>Stylonychinae</taxon>
        <taxon>Stylonychia</taxon>
    </lineage>
</organism>
<dbReference type="OrthoDB" id="326548at2759"/>
<dbReference type="AlphaFoldDB" id="A0A078AU66"/>
<reference evidence="3 4" key="1">
    <citation type="submission" date="2014-06" db="EMBL/GenBank/DDBJ databases">
        <authorList>
            <person name="Swart Estienne"/>
        </authorList>
    </citation>
    <scope>NUCLEOTIDE SEQUENCE [LARGE SCALE GENOMIC DNA]</scope>
    <source>
        <strain evidence="3 4">130c</strain>
    </source>
</reference>
<evidence type="ECO:0000313" key="3">
    <source>
        <dbReference type="EMBL" id="CDW85950.1"/>
    </source>
</evidence>
<dbReference type="InParanoid" id="A0A078AU66"/>
<keyword evidence="1" id="KW-0175">Coiled coil</keyword>
<keyword evidence="4" id="KW-1185">Reference proteome</keyword>
<proteinExistence type="predicted"/>
<gene>
    <name evidence="3" type="primary">Contig15383.g16396</name>
    <name evidence="3" type="ORF">STYLEM_15041</name>
</gene>
<dbReference type="EMBL" id="CCKQ01014200">
    <property type="protein sequence ID" value="CDW85950.1"/>
    <property type="molecule type" value="Genomic_DNA"/>
</dbReference>
<dbReference type="SUPFAM" id="SSF50978">
    <property type="entry name" value="WD40 repeat-like"/>
    <property type="match status" value="1"/>
</dbReference>
<evidence type="ECO:0000256" key="1">
    <source>
        <dbReference type="SAM" id="Coils"/>
    </source>
</evidence>
<dbReference type="InterPro" id="IPR036322">
    <property type="entry name" value="WD40_repeat_dom_sf"/>
</dbReference>
<protein>
    <submittedName>
        <fullName evidence="3">Uncharacterized protein</fullName>
    </submittedName>
</protein>
<evidence type="ECO:0000256" key="2">
    <source>
        <dbReference type="SAM" id="MobiDB-lite"/>
    </source>
</evidence>
<evidence type="ECO:0000313" key="4">
    <source>
        <dbReference type="Proteomes" id="UP000039865"/>
    </source>
</evidence>
<accession>A0A078AU66</accession>
<dbReference type="Proteomes" id="UP000039865">
    <property type="component" value="Unassembled WGS sequence"/>
</dbReference>
<sequence>MGNSLCCSNTNFNVCSPHDTNDKTFVYLTSPIQRDPAAILNLKRTRAKANGNPHSPYKNSDLKNIMKNDRAILARRGSQAKQQTWKMQMVFNVKAPFDVKNVSYSQRRYLGFRNRFEFDKKRLLLASEKQIVIVGYNQIEQPYELFRGPILEFQQDIQDESSPTEQVGKYDGFEIKLVKFMEDHISNFILVVAQDASNKKIEFKILKISKNKEGLSSAIEEYLNQEKSNKDFIADHVTEQINKGNYRRDQLRKNDNIEVVPAKSAASRSKNPKKRKASLISNNFYQIDNPLTSNNENSRNRILFSGTENKPNKVNKSQTHKTAIQSFQNDARKIGVGIQKSEFIKSQIIHQRANTTMPASVNKIVLQNQTMKSLDLNKSFMIETLNIKDQPFYLEQFGKLSMKGQVDMAQLHYGPDGNFLFTLDSQQLIINIFLIRTRLEDQKENIETLNPKVANFTMSKKSIIRLDFEPNNIDFYADYLLVTYNRPMKIIDIYEKKGTLCNRMDIEESLHVYNLELVNIQRAMFPKLRWSDRKIEEFERANKSQLLKKMVIVGQCRQQQINKEITLLKELEDQNNKLIESQNVTNQDENIQTFIAIFNIHTQQIEKIQLLKTKYGEVSCVNFGPFDNGYLLVGLTKGVLIAFDINDLSIIMQEKIFEDVEIADISFEPTNLVFVTSSNDDVVTLNFIKKEVHYMYVELGKKQYCTVKVPHSRINIYQKQTQQKTEQNNDDNEEEYEKNNDNILRICC</sequence>
<feature type="coiled-coil region" evidence="1">
    <location>
        <begin position="561"/>
        <end position="588"/>
    </location>
</feature>
<dbReference type="InterPro" id="IPR015943">
    <property type="entry name" value="WD40/YVTN_repeat-like_dom_sf"/>
</dbReference>
<feature type="region of interest" description="Disordered" evidence="2">
    <location>
        <begin position="719"/>
        <end position="741"/>
    </location>
</feature>